<dbReference type="EMBL" id="BAABEY010000002">
    <property type="protein sequence ID" value="GAA4432239.1"/>
    <property type="molecule type" value="Genomic_DNA"/>
</dbReference>
<evidence type="ECO:0000256" key="1">
    <source>
        <dbReference type="ARBA" id="ARBA00008779"/>
    </source>
</evidence>
<keyword evidence="2" id="KW-0732">Signal</keyword>
<sequence>MKKLKCFIFSAFALCAQQAIGQHKHSDQSPNFIVIFTDDQGYGDLGCFGHPTIKTPFIDKMASEGQKWTNFYVASNVCTPSRFGLMTGRLPVRGGMEGPDARRVLFPDSEGGIPEKELTIAELLKTKNYSTACVGKWHLGHLPQYSPNANGFDYYYGIPYSNDMDRNKEYAYDRFQKTNPDIRGFNVPIMRNGKEIERPAEQSTLTRRYTEESVRFIKEHKSKPFFLYLAHSMPHIPLYANDAFKGKSERGLYGDVIEEIDWSVGEIFKTLRAEGLDKNTYVVFTTDNGPWLVFGENGGSAGLLYGGKGTSYEGGQRVPCVIWGKDVKPGVVSKMGSTLDLLPTICRLAGVKQPQDRVLDGYDLSPVFRGESAAPREVMYFYHGTELFAVRKGAHKLYFKSNNPQGYPPKIEVLQTPTLFNVMTDPSERFDIAGTNPALVSELKKAAETHRGTIEEVPNQLTKGWKK</sequence>
<evidence type="ECO:0000259" key="3">
    <source>
        <dbReference type="Pfam" id="PF00884"/>
    </source>
</evidence>
<comment type="similarity">
    <text evidence="1">Belongs to the sulfatase family.</text>
</comment>
<organism evidence="4 5">
    <name type="scientific">Ravibacter arvi</name>
    <dbReference type="NCBI Taxonomy" id="2051041"/>
    <lineage>
        <taxon>Bacteria</taxon>
        <taxon>Pseudomonadati</taxon>
        <taxon>Bacteroidota</taxon>
        <taxon>Cytophagia</taxon>
        <taxon>Cytophagales</taxon>
        <taxon>Spirosomataceae</taxon>
        <taxon>Ravibacter</taxon>
    </lineage>
</organism>
<dbReference type="Proteomes" id="UP001501508">
    <property type="component" value="Unassembled WGS sequence"/>
</dbReference>
<dbReference type="Gene3D" id="3.30.1120.10">
    <property type="match status" value="1"/>
</dbReference>
<dbReference type="InterPro" id="IPR000917">
    <property type="entry name" value="Sulfatase_N"/>
</dbReference>
<dbReference type="PANTHER" id="PTHR42693:SF33">
    <property type="entry name" value="ARYLSULFATASE"/>
    <property type="match status" value="1"/>
</dbReference>
<feature type="domain" description="Sulfatase N-terminal" evidence="3">
    <location>
        <begin position="30"/>
        <end position="351"/>
    </location>
</feature>
<dbReference type="CDD" id="cd16026">
    <property type="entry name" value="GALNS_like"/>
    <property type="match status" value="1"/>
</dbReference>
<dbReference type="Pfam" id="PF14707">
    <property type="entry name" value="Sulfatase_C"/>
    <property type="match status" value="1"/>
</dbReference>
<dbReference type="Pfam" id="PF00884">
    <property type="entry name" value="Sulfatase"/>
    <property type="match status" value="1"/>
</dbReference>
<evidence type="ECO:0000313" key="5">
    <source>
        <dbReference type="Proteomes" id="UP001501508"/>
    </source>
</evidence>
<dbReference type="PANTHER" id="PTHR42693">
    <property type="entry name" value="ARYLSULFATASE FAMILY MEMBER"/>
    <property type="match status" value="1"/>
</dbReference>
<accession>A0ABP8LNP9</accession>
<dbReference type="SUPFAM" id="SSF53649">
    <property type="entry name" value="Alkaline phosphatase-like"/>
    <property type="match status" value="1"/>
</dbReference>
<evidence type="ECO:0000313" key="4">
    <source>
        <dbReference type="EMBL" id="GAA4432239.1"/>
    </source>
</evidence>
<protein>
    <submittedName>
        <fullName evidence="4">Sulfatase</fullName>
    </submittedName>
</protein>
<dbReference type="InterPro" id="IPR050738">
    <property type="entry name" value="Sulfatase"/>
</dbReference>
<name>A0ABP8LNP9_9BACT</name>
<feature type="signal peptide" evidence="2">
    <location>
        <begin position="1"/>
        <end position="21"/>
    </location>
</feature>
<proteinExistence type="inferred from homology"/>
<keyword evidence="5" id="KW-1185">Reference proteome</keyword>
<feature type="chain" id="PRO_5045668307" evidence="2">
    <location>
        <begin position="22"/>
        <end position="467"/>
    </location>
</feature>
<comment type="caution">
    <text evidence="4">The sequence shown here is derived from an EMBL/GenBank/DDBJ whole genome shotgun (WGS) entry which is preliminary data.</text>
</comment>
<reference evidence="5" key="1">
    <citation type="journal article" date="2019" name="Int. J. Syst. Evol. Microbiol.">
        <title>The Global Catalogue of Microorganisms (GCM) 10K type strain sequencing project: providing services to taxonomists for standard genome sequencing and annotation.</title>
        <authorList>
            <consortium name="The Broad Institute Genomics Platform"/>
            <consortium name="The Broad Institute Genome Sequencing Center for Infectious Disease"/>
            <person name="Wu L."/>
            <person name="Ma J."/>
        </authorList>
    </citation>
    <scope>NUCLEOTIDE SEQUENCE [LARGE SCALE GENOMIC DNA]</scope>
    <source>
        <strain evidence="5">JCM 31920</strain>
    </source>
</reference>
<gene>
    <name evidence="4" type="ORF">GCM10023091_04000</name>
</gene>
<dbReference type="Gene3D" id="3.40.720.10">
    <property type="entry name" value="Alkaline Phosphatase, subunit A"/>
    <property type="match status" value="1"/>
</dbReference>
<evidence type="ECO:0000256" key="2">
    <source>
        <dbReference type="SAM" id="SignalP"/>
    </source>
</evidence>
<dbReference type="RefSeq" id="WP_345026342.1">
    <property type="nucleotide sequence ID" value="NZ_BAABEY010000002.1"/>
</dbReference>
<dbReference type="InterPro" id="IPR017850">
    <property type="entry name" value="Alkaline_phosphatase_core_sf"/>
</dbReference>